<reference evidence="2" key="1">
    <citation type="submission" date="2023-06" db="EMBL/GenBank/DDBJ databases">
        <title>Genome-scale phylogeny and comparative genomics of the fungal order Sordariales.</title>
        <authorList>
            <consortium name="Lawrence Berkeley National Laboratory"/>
            <person name="Hensen N."/>
            <person name="Bonometti L."/>
            <person name="Westerberg I."/>
            <person name="Brannstrom I.O."/>
            <person name="Guillou S."/>
            <person name="Cros-Aarteil S."/>
            <person name="Calhoun S."/>
            <person name="Haridas S."/>
            <person name="Kuo A."/>
            <person name="Mondo S."/>
            <person name="Pangilinan J."/>
            <person name="Riley R."/>
            <person name="Labutti K."/>
            <person name="Andreopoulos B."/>
            <person name="Lipzen A."/>
            <person name="Chen C."/>
            <person name="Yanf M."/>
            <person name="Daum C."/>
            <person name="Ng V."/>
            <person name="Clum A."/>
            <person name="Steindorff A."/>
            <person name="Ohm R."/>
            <person name="Martin F."/>
            <person name="Silar P."/>
            <person name="Natvig D."/>
            <person name="Lalanne C."/>
            <person name="Gautier V."/>
            <person name="Ament-Velasquez S.L."/>
            <person name="Kruys A."/>
            <person name="Hutchinson M.I."/>
            <person name="Powell A.J."/>
            <person name="Barry K."/>
            <person name="Miller A.N."/>
            <person name="Grigoriev I.V."/>
            <person name="Debuchy R."/>
            <person name="Gladieux P."/>
            <person name="Thoren M.H."/>
            <person name="Johannesson H."/>
        </authorList>
    </citation>
    <scope>NUCLEOTIDE SEQUENCE</scope>
    <source>
        <strain evidence="2">CBS 606.72</strain>
    </source>
</reference>
<evidence type="ECO:0000313" key="2">
    <source>
        <dbReference type="EMBL" id="KAK0613784.1"/>
    </source>
</evidence>
<evidence type="ECO:0000313" key="3">
    <source>
        <dbReference type="Proteomes" id="UP001175000"/>
    </source>
</evidence>
<proteinExistence type="predicted"/>
<keyword evidence="3" id="KW-1185">Reference proteome</keyword>
<organism evidence="2 3">
    <name type="scientific">Immersiella caudata</name>
    <dbReference type="NCBI Taxonomy" id="314043"/>
    <lineage>
        <taxon>Eukaryota</taxon>
        <taxon>Fungi</taxon>
        <taxon>Dikarya</taxon>
        <taxon>Ascomycota</taxon>
        <taxon>Pezizomycotina</taxon>
        <taxon>Sordariomycetes</taxon>
        <taxon>Sordariomycetidae</taxon>
        <taxon>Sordariales</taxon>
        <taxon>Lasiosphaeriaceae</taxon>
        <taxon>Immersiella</taxon>
    </lineage>
</organism>
<dbReference type="Proteomes" id="UP001175000">
    <property type="component" value="Unassembled WGS sequence"/>
</dbReference>
<feature type="compositionally biased region" description="Low complexity" evidence="1">
    <location>
        <begin position="1"/>
        <end position="21"/>
    </location>
</feature>
<gene>
    <name evidence="2" type="ORF">B0T14DRAFT_285289</name>
</gene>
<comment type="caution">
    <text evidence="2">The sequence shown here is derived from an EMBL/GenBank/DDBJ whole genome shotgun (WGS) entry which is preliminary data.</text>
</comment>
<feature type="region of interest" description="Disordered" evidence="1">
    <location>
        <begin position="157"/>
        <end position="185"/>
    </location>
</feature>
<sequence>MDKRTGPSNGAADGSSAGAPASEPPRKRQRLIAAEPQLPEWANESIFTNCLERQIFPHVNNAIAQVPGPVFNKGALGRKVSCCHTCLPSCPPSHAPHHTRLLKSLLVQPPIFWASIKGETGQYRRIVSCSYRSAPLKRRGPWPNVANTALRPQKKARFPFRGRPCRHRDQLSPARPQRPRRDTLPRRADCLQLRYPYRLLLLALPTALPPCGAQPLPEELKDQLSLRTTRNLKFCQPRKR</sequence>
<protein>
    <submittedName>
        <fullName evidence="2">Uncharacterized protein</fullName>
    </submittedName>
</protein>
<name>A0AA39WEA0_9PEZI</name>
<feature type="region of interest" description="Disordered" evidence="1">
    <location>
        <begin position="1"/>
        <end position="28"/>
    </location>
</feature>
<dbReference type="EMBL" id="JAULSU010000006">
    <property type="protein sequence ID" value="KAK0613784.1"/>
    <property type="molecule type" value="Genomic_DNA"/>
</dbReference>
<dbReference type="AlphaFoldDB" id="A0AA39WEA0"/>
<evidence type="ECO:0000256" key="1">
    <source>
        <dbReference type="SAM" id="MobiDB-lite"/>
    </source>
</evidence>
<feature type="compositionally biased region" description="Basic residues" evidence="1">
    <location>
        <begin position="157"/>
        <end position="166"/>
    </location>
</feature>
<accession>A0AA39WEA0</accession>